<dbReference type="EMBL" id="MU128910">
    <property type="protein sequence ID" value="KAF9520896.1"/>
    <property type="molecule type" value="Genomic_DNA"/>
</dbReference>
<protein>
    <submittedName>
        <fullName evidence="2">Uncharacterized protein</fullName>
    </submittedName>
</protein>
<comment type="caution">
    <text evidence="2">The sequence shown here is derived from an EMBL/GenBank/DDBJ whole genome shotgun (WGS) entry which is preliminary data.</text>
</comment>
<sequence>MRGVASVVIDGAGVAWKAGSSSPLWRGRGVGCGVGSAGVPVSAGVIGSAGVAVPEWAGVAGPGSAGVVVFESTGSVELGVVGAGSEGVVGGGSMGESAGLRHGQAVLCQRECHQVCRRKVDHGRHRWEITYRIGGCDWSSSRFRFESQISIINVEIVIIVGVLFIVKLRRGFLGNGLRSRRCGIN</sequence>
<accession>A0A9P6DZU2</accession>
<dbReference type="Proteomes" id="UP000886523">
    <property type="component" value="Unassembled WGS sequence"/>
</dbReference>
<keyword evidence="1" id="KW-0812">Transmembrane</keyword>
<evidence type="ECO:0000313" key="3">
    <source>
        <dbReference type="Proteomes" id="UP000886523"/>
    </source>
</evidence>
<feature type="transmembrane region" description="Helical" evidence="1">
    <location>
        <begin position="149"/>
        <end position="168"/>
    </location>
</feature>
<proteinExistence type="predicted"/>
<reference evidence="2" key="1">
    <citation type="journal article" date="2020" name="Nat. Commun.">
        <title>Large-scale genome sequencing of mycorrhizal fungi provides insights into the early evolution of symbiotic traits.</title>
        <authorList>
            <person name="Miyauchi S."/>
            <person name="Kiss E."/>
            <person name="Kuo A."/>
            <person name="Drula E."/>
            <person name="Kohler A."/>
            <person name="Sanchez-Garcia M."/>
            <person name="Morin E."/>
            <person name="Andreopoulos B."/>
            <person name="Barry K.W."/>
            <person name="Bonito G."/>
            <person name="Buee M."/>
            <person name="Carver A."/>
            <person name="Chen C."/>
            <person name="Cichocki N."/>
            <person name="Clum A."/>
            <person name="Culley D."/>
            <person name="Crous P.W."/>
            <person name="Fauchery L."/>
            <person name="Girlanda M."/>
            <person name="Hayes R.D."/>
            <person name="Keri Z."/>
            <person name="LaButti K."/>
            <person name="Lipzen A."/>
            <person name="Lombard V."/>
            <person name="Magnuson J."/>
            <person name="Maillard F."/>
            <person name="Murat C."/>
            <person name="Nolan M."/>
            <person name="Ohm R.A."/>
            <person name="Pangilinan J."/>
            <person name="Pereira M.F."/>
            <person name="Perotto S."/>
            <person name="Peter M."/>
            <person name="Pfister S."/>
            <person name="Riley R."/>
            <person name="Sitrit Y."/>
            <person name="Stielow J.B."/>
            <person name="Szollosi G."/>
            <person name="Zifcakova L."/>
            <person name="Stursova M."/>
            <person name="Spatafora J.W."/>
            <person name="Tedersoo L."/>
            <person name="Vaario L.M."/>
            <person name="Yamada A."/>
            <person name="Yan M."/>
            <person name="Wang P."/>
            <person name="Xu J."/>
            <person name="Bruns T."/>
            <person name="Baldrian P."/>
            <person name="Vilgalys R."/>
            <person name="Dunand C."/>
            <person name="Henrissat B."/>
            <person name="Grigoriev I.V."/>
            <person name="Hibbett D."/>
            <person name="Nagy L.G."/>
            <person name="Martin F.M."/>
        </authorList>
    </citation>
    <scope>NUCLEOTIDE SEQUENCE</scope>
    <source>
        <strain evidence="2">UP504</strain>
    </source>
</reference>
<evidence type="ECO:0000313" key="2">
    <source>
        <dbReference type="EMBL" id="KAF9520896.1"/>
    </source>
</evidence>
<name>A0A9P6DZU2_9AGAM</name>
<keyword evidence="3" id="KW-1185">Reference proteome</keyword>
<keyword evidence="1" id="KW-0472">Membrane</keyword>
<keyword evidence="1" id="KW-1133">Transmembrane helix</keyword>
<organism evidence="2 3">
    <name type="scientific">Hydnum rufescens UP504</name>
    <dbReference type="NCBI Taxonomy" id="1448309"/>
    <lineage>
        <taxon>Eukaryota</taxon>
        <taxon>Fungi</taxon>
        <taxon>Dikarya</taxon>
        <taxon>Basidiomycota</taxon>
        <taxon>Agaricomycotina</taxon>
        <taxon>Agaricomycetes</taxon>
        <taxon>Cantharellales</taxon>
        <taxon>Hydnaceae</taxon>
        <taxon>Hydnum</taxon>
    </lineage>
</organism>
<gene>
    <name evidence="2" type="ORF">BS47DRAFT_412803</name>
</gene>
<dbReference type="AlphaFoldDB" id="A0A9P6DZU2"/>
<evidence type="ECO:0000256" key="1">
    <source>
        <dbReference type="SAM" id="Phobius"/>
    </source>
</evidence>